<keyword evidence="1" id="KW-0812">Transmembrane</keyword>
<sequence>MEFYDLWEGGLPTAAMGLSMPVAGVLLLKRWQYARHIYSLLFISVMVAPYVYWQQLPAIIFGIIFSCGIIGYLFLNRSAREYFSS</sequence>
<protein>
    <submittedName>
        <fullName evidence="2">Uncharacterized protein</fullName>
    </submittedName>
</protein>
<dbReference type="Proteomes" id="UP000094769">
    <property type="component" value="Unassembled WGS sequence"/>
</dbReference>
<gene>
    <name evidence="2" type="ORF">CODIS_35060</name>
</gene>
<evidence type="ECO:0000313" key="2">
    <source>
        <dbReference type="EMBL" id="ODJ86311.1"/>
    </source>
</evidence>
<feature type="transmembrane region" description="Helical" evidence="1">
    <location>
        <begin position="58"/>
        <end position="75"/>
    </location>
</feature>
<dbReference type="AlphaFoldDB" id="A0A7Z0VJF3"/>
<evidence type="ECO:0000256" key="1">
    <source>
        <dbReference type="SAM" id="Phobius"/>
    </source>
</evidence>
<accession>A0A7Z0VJF3</accession>
<keyword evidence="1" id="KW-0472">Membrane</keyword>
<dbReference type="EMBL" id="MARB01000024">
    <property type="protein sequence ID" value="ODJ86311.1"/>
    <property type="molecule type" value="Genomic_DNA"/>
</dbReference>
<name>A0A7Z0VJF3_9GAMM</name>
<proteinExistence type="predicted"/>
<comment type="caution">
    <text evidence="2">The sequence shown here is derived from an EMBL/GenBank/DDBJ whole genome shotgun (WGS) entry which is preliminary data.</text>
</comment>
<feature type="transmembrane region" description="Helical" evidence="1">
    <location>
        <begin position="35"/>
        <end position="52"/>
    </location>
</feature>
<reference evidence="2 3" key="1">
    <citation type="submission" date="2016-06" db="EMBL/GenBank/DDBJ databases">
        <title>Genome sequence of endosymbiont of Candidatus Endolucinida thiodiazotropha.</title>
        <authorList>
            <person name="Poehlein A."/>
            <person name="Koenig S."/>
            <person name="Heiden S.E."/>
            <person name="Thuermer A."/>
            <person name="Voget S."/>
            <person name="Daniel R."/>
            <person name="Markert S."/>
            <person name="Gros O."/>
            <person name="Schweder T."/>
        </authorList>
    </citation>
    <scope>NUCLEOTIDE SEQUENCE [LARGE SCALE GENOMIC DNA]</scope>
    <source>
        <strain evidence="2 3">COS</strain>
    </source>
</reference>
<feature type="transmembrane region" description="Helical" evidence="1">
    <location>
        <begin position="6"/>
        <end position="28"/>
    </location>
</feature>
<evidence type="ECO:0000313" key="3">
    <source>
        <dbReference type="Proteomes" id="UP000094769"/>
    </source>
</evidence>
<keyword evidence="3" id="KW-1185">Reference proteome</keyword>
<organism evidence="2 3">
    <name type="scientific">Candidatus Thiodiazotropha endolucinida</name>
    <dbReference type="NCBI Taxonomy" id="1655433"/>
    <lineage>
        <taxon>Bacteria</taxon>
        <taxon>Pseudomonadati</taxon>
        <taxon>Pseudomonadota</taxon>
        <taxon>Gammaproteobacteria</taxon>
        <taxon>Chromatiales</taxon>
        <taxon>Sedimenticolaceae</taxon>
        <taxon>Candidatus Thiodiazotropha</taxon>
    </lineage>
</organism>
<keyword evidence="1" id="KW-1133">Transmembrane helix</keyword>